<evidence type="ECO:0000313" key="4">
    <source>
        <dbReference type="EMBL" id="CAD9164824.1"/>
    </source>
</evidence>
<keyword evidence="2" id="KW-0288">FMN</keyword>
<evidence type="ECO:0000256" key="1">
    <source>
        <dbReference type="ARBA" id="ARBA00022630"/>
    </source>
</evidence>
<dbReference type="SUPFAM" id="SSF51412">
    <property type="entry name" value="Inosine monophosphate dehydrogenase (IMPDH)"/>
    <property type="match status" value="1"/>
</dbReference>
<dbReference type="Pfam" id="PF03060">
    <property type="entry name" value="NMO"/>
    <property type="match status" value="1"/>
</dbReference>
<evidence type="ECO:0000256" key="3">
    <source>
        <dbReference type="ARBA" id="ARBA00023002"/>
    </source>
</evidence>
<dbReference type="InterPro" id="IPR013785">
    <property type="entry name" value="Aldolase_TIM"/>
</dbReference>
<dbReference type="CDD" id="cd04730">
    <property type="entry name" value="NPD_like"/>
    <property type="match status" value="1"/>
</dbReference>
<accession>A0A7S1WFE3</accession>
<dbReference type="Gene3D" id="3.20.20.70">
    <property type="entry name" value="Aldolase class I"/>
    <property type="match status" value="1"/>
</dbReference>
<protein>
    <recommendedName>
        <fullName evidence="5">Nitronate monooxygenase domain-containing protein</fullName>
    </recommendedName>
</protein>
<sequence length="358" mass="37794">MAAEPRVASALAETLRIQHPILLAGMAVVSSPPLAAAVSNAGGLGVLGAGFPEPSPKALRKLIAEVKERLVDKTAFGIDLLIPQVGGNARKTNYDYTKGTLAEMIDIICESGCRLFVCAIGVPPKWVVDKLHAAGIPAMQMVGSPRHVLPALDSGVDIVCAQGTEGGGHTGDVASMVLLPQVVNLCRGRKSSLTGGPVHVVAAGGMYSGRTLAAAMALGAEGVWVGTRFVASEEATTTKLHKEMLLKARSDDTVRTVIFTGRPARVYKTPYVMDWESNRQQEIKELTSKGVLPDAWEMKRKREAGQKVSFTEHYVGAFGQACGDISAVKPAAEIVREMVAEAAEALQGCGARVRTSKL</sequence>
<name>A0A7S1WFE3_ALECA</name>
<dbReference type="PANTHER" id="PTHR32332:SF31">
    <property type="entry name" value="2-NITROPROPANE DIOXYGENASE FAMILY, PUTATIVE (AFU_ORTHOLOGUE AFUA_2G09850)-RELATED"/>
    <property type="match status" value="1"/>
</dbReference>
<dbReference type="EMBL" id="HBGE01069381">
    <property type="protein sequence ID" value="CAD9164824.1"/>
    <property type="molecule type" value="Transcribed_RNA"/>
</dbReference>
<dbReference type="InterPro" id="IPR004136">
    <property type="entry name" value="NMO"/>
</dbReference>
<organism evidence="4">
    <name type="scientific">Alexandrium catenella</name>
    <name type="common">Red tide dinoflagellate</name>
    <name type="synonym">Gonyaulax catenella</name>
    <dbReference type="NCBI Taxonomy" id="2925"/>
    <lineage>
        <taxon>Eukaryota</taxon>
        <taxon>Sar</taxon>
        <taxon>Alveolata</taxon>
        <taxon>Dinophyceae</taxon>
        <taxon>Gonyaulacales</taxon>
        <taxon>Pyrocystaceae</taxon>
        <taxon>Alexandrium</taxon>
    </lineage>
</organism>
<gene>
    <name evidence="4" type="ORF">ACAT0790_LOCUS41590</name>
</gene>
<proteinExistence type="predicted"/>
<dbReference type="PANTHER" id="PTHR32332">
    <property type="entry name" value="2-NITROPROPANE DIOXYGENASE"/>
    <property type="match status" value="1"/>
</dbReference>
<keyword evidence="1" id="KW-0285">Flavoprotein</keyword>
<keyword evidence="3" id="KW-0560">Oxidoreductase</keyword>
<reference evidence="4" key="1">
    <citation type="submission" date="2021-01" db="EMBL/GenBank/DDBJ databases">
        <authorList>
            <person name="Corre E."/>
            <person name="Pelletier E."/>
            <person name="Niang G."/>
            <person name="Scheremetjew M."/>
            <person name="Finn R."/>
            <person name="Kale V."/>
            <person name="Holt S."/>
            <person name="Cochrane G."/>
            <person name="Meng A."/>
            <person name="Brown T."/>
            <person name="Cohen L."/>
        </authorList>
    </citation>
    <scope>NUCLEOTIDE SEQUENCE</scope>
    <source>
        <strain evidence="4">OF101</strain>
    </source>
</reference>
<dbReference type="GO" id="GO:0018580">
    <property type="term" value="F:nitronate monooxygenase activity"/>
    <property type="evidence" value="ECO:0007669"/>
    <property type="project" value="InterPro"/>
</dbReference>
<evidence type="ECO:0008006" key="5">
    <source>
        <dbReference type="Google" id="ProtNLM"/>
    </source>
</evidence>
<dbReference type="AlphaFoldDB" id="A0A7S1WFE3"/>
<evidence type="ECO:0000256" key="2">
    <source>
        <dbReference type="ARBA" id="ARBA00022643"/>
    </source>
</evidence>